<keyword evidence="3" id="KW-1185">Reference proteome</keyword>
<gene>
    <name evidence="2" type="ORF">NC797_03305</name>
</gene>
<evidence type="ECO:0000313" key="2">
    <source>
        <dbReference type="EMBL" id="MDC3423534.1"/>
    </source>
</evidence>
<dbReference type="InterPro" id="IPR011330">
    <property type="entry name" value="Glyco_hydro/deAcase_b/a-brl"/>
</dbReference>
<accession>A0A9X4AL90</accession>
<organism evidence="2 3">
    <name type="scientific">Terrihalobacillus insolitus</name>
    <dbReference type="NCBI Taxonomy" id="2950438"/>
    <lineage>
        <taxon>Bacteria</taxon>
        <taxon>Bacillati</taxon>
        <taxon>Bacillota</taxon>
        <taxon>Bacilli</taxon>
        <taxon>Bacillales</taxon>
        <taxon>Bacillaceae</taxon>
        <taxon>Terrihalobacillus</taxon>
    </lineage>
</organism>
<dbReference type="Proteomes" id="UP001145050">
    <property type="component" value="Unassembled WGS sequence"/>
</dbReference>
<dbReference type="InterPro" id="IPR050248">
    <property type="entry name" value="Polysacc_deacetylase_ArnD"/>
</dbReference>
<dbReference type="CDD" id="cd10950">
    <property type="entry name" value="CE4_BsYlxY_like"/>
    <property type="match status" value="1"/>
</dbReference>
<dbReference type="EMBL" id="JAMQKB010000002">
    <property type="protein sequence ID" value="MDC3423534.1"/>
    <property type="molecule type" value="Genomic_DNA"/>
</dbReference>
<evidence type="ECO:0000313" key="3">
    <source>
        <dbReference type="Proteomes" id="UP001145050"/>
    </source>
</evidence>
<name>A0A9X4AL90_9BACI</name>
<dbReference type="GO" id="GO:0016020">
    <property type="term" value="C:membrane"/>
    <property type="evidence" value="ECO:0007669"/>
    <property type="project" value="TreeGrafter"/>
</dbReference>
<dbReference type="PANTHER" id="PTHR10587:SF80">
    <property type="entry name" value="CHITOOLIGOSACCHARIDE DEACETYLASE"/>
    <property type="match status" value="1"/>
</dbReference>
<comment type="caution">
    <text evidence="2">The sequence shown here is derived from an EMBL/GenBank/DDBJ whole genome shotgun (WGS) entry which is preliminary data.</text>
</comment>
<dbReference type="PROSITE" id="PS51677">
    <property type="entry name" value="NODB"/>
    <property type="match status" value="1"/>
</dbReference>
<dbReference type="PANTHER" id="PTHR10587">
    <property type="entry name" value="GLYCOSYL TRANSFERASE-RELATED"/>
    <property type="match status" value="1"/>
</dbReference>
<proteinExistence type="predicted"/>
<dbReference type="InterPro" id="IPR002509">
    <property type="entry name" value="NODB_dom"/>
</dbReference>
<dbReference type="InterPro" id="IPR014228">
    <property type="entry name" value="Spore_polysacc_deacetyl_YlxY"/>
</dbReference>
<dbReference type="GO" id="GO:0005975">
    <property type="term" value="P:carbohydrate metabolic process"/>
    <property type="evidence" value="ECO:0007669"/>
    <property type="project" value="InterPro"/>
</dbReference>
<reference evidence="2" key="1">
    <citation type="submission" date="2022-06" db="EMBL/GenBank/DDBJ databases">
        <title>Aquibacillus sp. a new bacterium isolated from soil saline samples.</title>
        <authorList>
            <person name="Galisteo C."/>
            <person name="De La Haba R."/>
            <person name="Sanchez-Porro C."/>
            <person name="Ventosa A."/>
        </authorList>
    </citation>
    <scope>NUCLEOTIDE SEQUENCE</scope>
    <source>
        <strain evidence="2">3ASR75-11</strain>
    </source>
</reference>
<dbReference type="Pfam" id="PF01522">
    <property type="entry name" value="Polysacc_deac_1"/>
    <property type="match status" value="1"/>
</dbReference>
<dbReference type="SUPFAM" id="SSF88713">
    <property type="entry name" value="Glycoside hydrolase/deacetylase"/>
    <property type="match status" value="1"/>
</dbReference>
<dbReference type="GO" id="GO:0016810">
    <property type="term" value="F:hydrolase activity, acting on carbon-nitrogen (but not peptide) bonds"/>
    <property type="evidence" value="ECO:0007669"/>
    <property type="project" value="InterPro"/>
</dbReference>
<feature type="domain" description="NodB homology" evidence="1">
    <location>
        <begin position="122"/>
        <end position="298"/>
    </location>
</feature>
<dbReference type="NCBIfam" id="TIGR02873">
    <property type="entry name" value="spore_ylxY"/>
    <property type="match status" value="1"/>
</dbReference>
<dbReference type="AlphaFoldDB" id="A0A9X4AL90"/>
<dbReference type="Gene3D" id="3.20.20.370">
    <property type="entry name" value="Glycoside hydrolase/deacetylase"/>
    <property type="match status" value="1"/>
</dbReference>
<protein>
    <submittedName>
        <fullName evidence="2">Polysaccharide deacetylase family protein</fullName>
    </submittedName>
</protein>
<evidence type="ECO:0000259" key="1">
    <source>
        <dbReference type="PROSITE" id="PS51677"/>
    </source>
</evidence>
<sequence>MAFMILLVVAYQTEPNPFQMNKMENLAAPVSSMSKKDQSLYNEIKRKSEEYKEEPQNAVIDKVWKKTPGLNGLKVDVKKSFNRMKEKGEFDESLLVFKQIKPEVTLEDLPPAPIYRGNPDKQMVSFLINVSWGGEYIPSILQTLKKNNVKATFFVEGQWAKKNPDLLKMIKEEGHVIGNHAYNHPDMKRLSQAESTQQIQKTNDIIKAIIGTKPKWFAPPSGSFNNGVVEGASTLQMETLLWTVDTIDWRKPTKSVMVNRVMANIQPGAMILMHPTPVIEKGLNDLISKIKQKNLKIGTVDKLLTEKRY</sequence>